<dbReference type="CDD" id="cd13138">
    <property type="entry name" value="MATE_yoeA_like"/>
    <property type="match status" value="1"/>
</dbReference>
<name>A0ABW4NF34_9SPHN</name>
<dbReference type="PIRSF" id="PIRSF006603">
    <property type="entry name" value="DinF"/>
    <property type="match status" value="1"/>
</dbReference>
<evidence type="ECO:0000313" key="8">
    <source>
        <dbReference type="EMBL" id="MFD1788747.1"/>
    </source>
</evidence>
<keyword evidence="9" id="KW-1185">Reference proteome</keyword>
<evidence type="ECO:0000256" key="4">
    <source>
        <dbReference type="ARBA" id="ARBA00022692"/>
    </source>
</evidence>
<keyword evidence="3" id="KW-1003">Cell membrane</keyword>
<accession>A0ABW4NF34</accession>
<dbReference type="NCBIfam" id="TIGR00797">
    <property type="entry name" value="matE"/>
    <property type="match status" value="1"/>
</dbReference>
<dbReference type="InterPro" id="IPR052031">
    <property type="entry name" value="Membrane_Transporter-Flippase"/>
</dbReference>
<evidence type="ECO:0000256" key="2">
    <source>
        <dbReference type="ARBA" id="ARBA00022448"/>
    </source>
</evidence>
<feature type="transmembrane region" description="Helical" evidence="7">
    <location>
        <begin position="369"/>
        <end position="389"/>
    </location>
</feature>
<evidence type="ECO:0000256" key="5">
    <source>
        <dbReference type="ARBA" id="ARBA00022989"/>
    </source>
</evidence>
<feature type="transmembrane region" description="Helical" evidence="7">
    <location>
        <begin position="173"/>
        <end position="194"/>
    </location>
</feature>
<reference evidence="9" key="1">
    <citation type="journal article" date="2019" name="Int. J. Syst. Evol. Microbiol.">
        <title>The Global Catalogue of Microorganisms (GCM) 10K type strain sequencing project: providing services to taxonomists for standard genome sequencing and annotation.</title>
        <authorList>
            <consortium name="The Broad Institute Genomics Platform"/>
            <consortium name="The Broad Institute Genome Sequencing Center for Infectious Disease"/>
            <person name="Wu L."/>
            <person name="Ma J."/>
        </authorList>
    </citation>
    <scope>NUCLEOTIDE SEQUENCE [LARGE SCALE GENOMIC DNA]</scope>
    <source>
        <strain evidence="9">Q85</strain>
    </source>
</reference>
<sequence length="484" mass="50560">MTKEEKGGKSRDLTTGPIAGTLLAFALPTLGSNILQSLNGSINTIWVGHFLGEAALAATSNANIIMFLMFGAVFGFGMAATILVGQAMGRGDIDAARRAFGTAVGMVLFGAVVIAAIGWMLAPQILTILATPGDAFPLALAYLRVIFLSLPASMMVVLVMMGLRGTGDSTTPFWFMVLSVVIDAGLNPFLIAGIGPFPRLGIAGSATATLVANHVSLACLVVYVYARDLPLRLRGGELAYLKPHGPLVRTIKAKGLPMGAQMLVMSSAGLAMAGLVNRQGVDTVAAYGVAQQLWTYIQMPALAIGAAVSAMTAQNIGAGRWDRVGRITRAGLITNLALTGVMVVVTTLFDRAVLGLFLGQDSPAMPIAAHIQLVAAWGFVLFGATMVLFSTVRANGAVIAPLVMLFVSMYPVRLGFAAALLPAWGADALWWSFPAGSAANLVMAVAYYRYGNWRKGALLTPEPADCEEQAHADAEPAGRVHPTG</sequence>
<feature type="transmembrane region" description="Helical" evidence="7">
    <location>
        <begin position="141"/>
        <end position="161"/>
    </location>
</feature>
<feature type="transmembrane region" description="Helical" evidence="7">
    <location>
        <begin position="330"/>
        <end position="349"/>
    </location>
</feature>
<dbReference type="Pfam" id="PF01554">
    <property type="entry name" value="MatE"/>
    <property type="match status" value="2"/>
</dbReference>
<dbReference type="Proteomes" id="UP001597283">
    <property type="component" value="Unassembled WGS sequence"/>
</dbReference>
<feature type="transmembrane region" description="Helical" evidence="7">
    <location>
        <begin position="396"/>
        <end position="416"/>
    </location>
</feature>
<evidence type="ECO:0000313" key="9">
    <source>
        <dbReference type="Proteomes" id="UP001597283"/>
    </source>
</evidence>
<keyword evidence="2" id="KW-0813">Transport</keyword>
<dbReference type="EMBL" id="JBHUFC010000006">
    <property type="protein sequence ID" value="MFD1788747.1"/>
    <property type="molecule type" value="Genomic_DNA"/>
</dbReference>
<dbReference type="InterPro" id="IPR048279">
    <property type="entry name" value="MdtK-like"/>
</dbReference>
<organism evidence="8 9">
    <name type="scientific">Sphingomonas floccifaciens</name>
    <dbReference type="NCBI Taxonomy" id="1844115"/>
    <lineage>
        <taxon>Bacteria</taxon>
        <taxon>Pseudomonadati</taxon>
        <taxon>Pseudomonadota</taxon>
        <taxon>Alphaproteobacteria</taxon>
        <taxon>Sphingomonadales</taxon>
        <taxon>Sphingomonadaceae</taxon>
        <taxon>Sphingomonas</taxon>
    </lineage>
</organism>
<comment type="subcellular location">
    <subcellularLocation>
        <location evidence="1">Cell inner membrane</location>
        <topology evidence="1">Multi-pass membrane protein</topology>
    </subcellularLocation>
</comment>
<comment type="caution">
    <text evidence="8">The sequence shown here is derived from an EMBL/GenBank/DDBJ whole genome shotgun (WGS) entry which is preliminary data.</text>
</comment>
<feature type="transmembrane region" description="Helical" evidence="7">
    <location>
        <begin position="200"/>
        <end position="226"/>
    </location>
</feature>
<evidence type="ECO:0000256" key="6">
    <source>
        <dbReference type="ARBA" id="ARBA00023136"/>
    </source>
</evidence>
<feature type="transmembrane region" description="Helical" evidence="7">
    <location>
        <begin position="428"/>
        <end position="448"/>
    </location>
</feature>
<feature type="transmembrane region" description="Helical" evidence="7">
    <location>
        <begin position="64"/>
        <end position="87"/>
    </location>
</feature>
<feature type="transmembrane region" description="Helical" evidence="7">
    <location>
        <begin position="296"/>
        <end position="318"/>
    </location>
</feature>
<gene>
    <name evidence="8" type="ORF">ACFSC3_14355</name>
</gene>
<evidence type="ECO:0000256" key="3">
    <source>
        <dbReference type="ARBA" id="ARBA00022475"/>
    </source>
</evidence>
<dbReference type="InterPro" id="IPR002528">
    <property type="entry name" value="MATE_fam"/>
</dbReference>
<proteinExistence type="predicted"/>
<feature type="transmembrane region" description="Helical" evidence="7">
    <location>
        <begin position="12"/>
        <end position="31"/>
    </location>
</feature>
<evidence type="ECO:0000256" key="7">
    <source>
        <dbReference type="SAM" id="Phobius"/>
    </source>
</evidence>
<keyword evidence="5 7" id="KW-1133">Transmembrane helix</keyword>
<protein>
    <submittedName>
        <fullName evidence="8">MATE family efflux transporter</fullName>
    </submittedName>
</protein>
<keyword evidence="6 7" id="KW-0472">Membrane</keyword>
<dbReference type="PANTHER" id="PTHR43549:SF3">
    <property type="entry name" value="MULTIDRUG RESISTANCE PROTEIN YPNP-RELATED"/>
    <property type="match status" value="1"/>
</dbReference>
<feature type="transmembrane region" description="Helical" evidence="7">
    <location>
        <begin position="256"/>
        <end position="276"/>
    </location>
</feature>
<keyword evidence="4 7" id="KW-0812">Transmembrane</keyword>
<evidence type="ECO:0000256" key="1">
    <source>
        <dbReference type="ARBA" id="ARBA00004429"/>
    </source>
</evidence>
<dbReference type="PANTHER" id="PTHR43549">
    <property type="entry name" value="MULTIDRUG RESISTANCE PROTEIN YPNP-RELATED"/>
    <property type="match status" value="1"/>
</dbReference>
<dbReference type="RefSeq" id="WP_380941128.1">
    <property type="nucleotide sequence ID" value="NZ_JBHUFC010000006.1"/>
</dbReference>
<feature type="transmembrane region" description="Helical" evidence="7">
    <location>
        <begin position="99"/>
        <end position="121"/>
    </location>
</feature>